<name>A0A9N9NNW6_9GLOM</name>
<proteinExistence type="predicted"/>
<sequence length="100" mass="11552">YQKLMPKFTSDKLEIRIDSELEGEQQVHVLVTYDETTFQSNDGQKSGKTIHVSDFLTDTIGRLKLDEKEIDDTIPNKAHVMINPGKNFDGWWNVDQLIDQ</sequence>
<dbReference type="OrthoDB" id="2418550at2759"/>
<evidence type="ECO:0000313" key="2">
    <source>
        <dbReference type="Proteomes" id="UP000789570"/>
    </source>
</evidence>
<feature type="non-terminal residue" evidence="1">
    <location>
        <position position="100"/>
    </location>
</feature>
<accession>A0A9N9NNW6</accession>
<comment type="caution">
    <text evidence="1">The sequence shown here is derived from an EMBL/GenBank/DDBJ whole genome shotgun (WGS) entry which is preliminary data.</text>
</comment>
<evidence type="ECO:0000313" key="1">
    <source>
        <dbReference type="EMBL" id="CAG8748301.1"/>
    </source>
</evidence>
<protein>
    <submittedName>
        <fullName evidence="1">6495_t:CDS:1</fullName>
    </submittedName>
</protein>
<organism evidence="1 2">
    <name type="scientific">Funneliformis caledonium</name>
    <dbReference type="NCBI Taxonomy" id="1117310"/>
    <lineage>
        <taxon>Eukaryota</taxon>
        <taxon>Fungi</taxon>
        <taxon>Fungi incertae sedis</taxon>
        <taxon>Mucoromycota</taxon>
        <taxon>Glomeromycotina</taxon>
        <taxon>Glomeromycetes</taxon>
        <taxon>Glomerales</taxon>
        <taxon>Glomeraceae</taxon>
        <taxon>Funneliformis</taxon>
    </lineage>
</organism>
<gene>
    <name evidence="1" type="ORF">FCALED_LOCUS16124</name>
</gene>
<dbReference type="AlphaFoldDB" id="A0A9N9NNW6"/>
<dbReference type="EMBL" id="CAJVPQ010017386">
    <property type="protein sequence ID" value="CAG8748301.1"/>
    <property type="molecule type" value="Genomic_DNA"/>
</dbReference>
<feature type="non-terminal residue" evidence="1">
    <location>
        <position position="1"/>
    </location>
</feature>
<reference evidence="1" key="1">
    <citation type="submission" date="2021-06" db="EMBL/GenBank/DDBJ databases">
        <authorList>
            <person name="Kallberg Y."/>
            <person name="Tangrot J."/>
            <person name="Rosling A."/>
        </authorList>
    </citation>
    <scope>NUCLEOTIDE SEQUENCE</scope>
    <source>
        <strain evidence="1">UK204</strain>
    </source>
</reference>
<keyword evidence="2" id="KW-1185">Reference proteome</keyword>
<dbReference type="Proteomes" id="UP000789570">
    <property type="component" value="Unassembled WGS sequence"/>
</dbReference>